<dbReference type="InterPro" id="IPR044285">
    <property type="entry name" value="PWP1"/>
</dbReference>
<keyword evidence="5" id="KW-0378">Hydrolase</keyword>
<evidence type="ECO:0000256" key="5">
    <source>
        <dbReference type="ARBA" id="ARBA00022801"/>
    </source>
</evidence>
<dbReference type="Pfam" id="PF17917">
    <property type="entry name" value="RT_RNaseH"/>
    <property type="match status" value="1"/>
</dbReference>
<keyword evidence="1" id="KW-0808">Transferase</keyword>
<dbReference type="AlphaFoldDB" id="A0AAP0AS76"/>
<accession>A0AAP0AS76</accession>
<feature type="domain" description="Reverse transcriptase RNase H-like" evidence="7">
    <location>
        <begin position="4"/>
        <end position="47"/>
    </location>
</feature>
<evidence type="ECO:0000256" key="3">
    <source>
        <dbReference type="ARBA" id="ARBA00022722"/>
    </source>
</evidence>
<reference evidence="8 9" key="1">
    <citation type="journal article" date="2022" name="Nat. Plants">
        <title>Genomes of leafy and leafless Platanthera orchids illuminate the evolution of mycoheterotrophy.</title>
        <authorList>
            <person name="Li M.H."/>
            <person name="Liu K.W."/>
            <person name="Li Z."/>
            <person name="Lu H.C."/>
            <person name="Ye Q.L."/>
            <person name="Zhang D."/>
            <person name="Wang J.Y."/>
            <person name="Li Y.F."/>
            <person name="Zhong Z.M."/>
            <person name="Liu X."/>
            <person name="Yu X."/>
            <person name="Liu D.K."/>
            <person name="Tu X.D."/>
            <person name="Liu B."/>
            <person name="Hao Y."/>
            <person name="Liao X.Y."/>
            <person name="Jiang Y.T."/>
            <person name="Sun W.H."/>
            <person name="Chen J."/>
            <person name="Chen Y.Q."/>
            <person name="Ai Y."/>
            <person name="Zhai J.W."/>
            <person name="Wu S.S."/>
            <person name="Zhou Z."/>
            <person name="Hsiao Y.Y."/>
            <person name="Wu W.L."/>
            <person name="Chen Y.Y."/>
            <person name="Lin Y.F."/>
            <person name="Hsu J.L."/>
            <person name="Li C.Y."/>
            <person name="Wang Z.W."/>
            <person name="Zhao X."/>
            <person name="Zhong W.Y."/>
            <person name="Ma X.K."/>
            <person name="Ma L."/>
            <person name="Huang J."/>
            <person name="Chen G.Z."/>
            <person name="Huang M.Z."/>
            <person name="Huang L."/>
            <person name="Peng D.H."/>
            <person name="Luo Y.B."/>
            <person name="Zou S.Q."/>
            <person name="Chen S.P."/>
            <person name="Lan S."/>
            <person name="Tsai W.C."/>
            <person name="Van de Peer Y."/>
            <person name="Liu Z.J."/>
        </authorList>
    </citation>
    <scope>NUCLEOTIDE SEQUENCE [LARGE SCALE GENOMIC DNA]</scope>
    <source>
        <strain evidence="8">Lor287</strain>
    </source>
</reference>
<dbReference type="PANTHER" id="PTHR14091:SF0">
    <property type="entry name" value="PERIODIC TRYPTOPHAN PROTEIN 1 HOMOLOG"/>
    <property type="match status" value="1"/>
</dbReference>
<dbReference type="PANTHER" id="PTHR14091">
    <property type="entry name" value="PERIODIC TRYPTOPHAN PROTEIN 1"/>
    <property type="match status" value="1"/>
</dbReference>
<dbReference type="GO" id="GO:0004519">
    <property type="term" value="F:endonuclease activity"/>
    <property type="evidence" value="ECO:0007669"/>
    <property type="project" value="UniProtKB-KW"/>
</dbReference>
<dbReference type="InterPro" id="IPR043502">
    <property type="entry name" value="DNA/RNA_pol_sf"/>
</dbReference>
<dbReference type="GO" id="GO:0003964">
    <property type="term" value="F:RNA-directed DNA polymerase activity"/>
    <property type="evidence" value="ECO:0007669"/>
    <property type="project" value="UniProtKB-KW"/>
</dbReference>
<keyword evidence="9" id="KW-1185">Reference proteome</keyword>
<dbReference type="EMBL" id="JBBWWQ010000021">
    <property type="protein sequence ID" value="KAK8913616.1"/>
    <property type="molecule type" value="Genomic_DNA"/>
</dbReference>
<sequence length="400" mass="44865">MQEGRPIAFFSKALAPRTLGLLTYEKEMLTIIHVVALWPRYLLGRHFMQGKENVAADALSRIPEGALQHISGPLIGALDNIQKEVLQDSELRPIVEALRQKQDAPPGVRLQNKHLYFHDRVVIPSASPWKNTMLQVFHSSPMWGIHEFYVPYSGSEPMFSGKVNERMSRGLLTHLEIAQQIWDTVSMDFIDGLPRSQGNFLAVGSMDPAIEIWDLDLIEELQPSVVLGGVSKKKKKGNKKGTIASTEVKITVEIIQETFTLSPGKDVVELSDSEIKEVLQVMHFSREKPIHLKIDLSEEYRFLVNIVGKVLISKISAYDVIPRAQLPLMGLLVLGKRAGSGLRCPDLDRFDERGCWGGSRGEGRRRRVACEHGEARECPSESGKLMGAAGFQRLREGRWQ</sequence>
<dbReference type="GO" id="GO:0005634">
    <property type="term" value="C:nucleus"/>
    <property type="evidence" value="ECO:0007669"/>
    <property type="project" value="TreeGrafter"/>
</dbReference>
<name>A0AAP0AS76_9ASPA</name>
<dbReference type="SUPFAM" id="SSF56672">
    <property type="entry name" value="DNA/RNA polymerases"/>
    <property type="match status" value="1"/>
</dbReference>
<evidence type="ECO:0000313" key="9">
    <source>
        <dbReference type="Proteomes" id="UP001418222"/>
    </source>
</evidence>
<evidence type="ECO:0000256" key="4">
    <source>
        <dbReference type="ARBA" id="ARBA00022759"/>
    </source>
</evidence>
<organism evidence="8 9">
    <name type="scientific">Platanthera zijinensis</name>
    <dbReference type="NCBI Taxonomy" id="2320716"/>
    <lineage>
        <taxon>Eukaryota</taxon>
        <taxon>Viridiplantae</taxon>
        <taxon>Streptophyta</taxon>
        <taxon>Embryophyta</taxon>
        <taxon>Tracheophyta</taxon>
        <taxon>Spermatophyta</taxon>
        <taxon>Magnoliopsida</taxon>
        <taxon>Liliopsida</taxon>
        <taxon>Asparagales</taxon>
        <taxon>Orchidaceae</taxon>
        <taxon>Orchidoideae</taxon>
        <taxon>Orchideae</taxon>
        <taxon>Orchidinae</taxon>
        <taxon>Platanthera</taxon>
    </lineage>
</organism>
<keyword evidence="6" id="KW-0695">RNA-directed DNA polymerase</keyword>
<dbReference type="GO" id="GO:0016787">
    <property type="term" value="F:hydrolase activity"/>
    <property type="evidence" value="ECO:0007669"/>
    <property type="project" value="UniProtKB-KW"/>
</dbReference>
<gene>
    <name evidence="8" type="ORF">KSP39_PZI023921</name>
</gene>
<keyword evidence="3" id="KW-0540">Nuclease</keyword>
<dbReference type="InterPro" id="IPR041373">
    <property type="entry name" value="RT_RNaseH"/>
</dbReference>
<keyword evidence="4" id="KW-0255">Endonuclease</keyword>
<proteinExistence type="predicted"/>
<dbReference type="Proteomes" id="UP001418222">
    <property type="component" value="Unassembled WGS sequence"/>
</dbReference>
<comment type="caution">
    <text evidence="8">The sequence shown here is derived from an EMBL/GenBank/DDBJ whole genome shotgun (WGS) entry which is preliminary data.</text>
</comment>
<protein>
    <recommendedName>
        <fullName evidence="7">Reverse transcriptase RNase H-like domain-containing protein</fullName>
    </recommendedName>
</protein>
<dbReference type="GO" id="GO:0006364">
    <property type="term" value="P:rRNA processing"/>
    <property type="evidence" value="ECO:0007669"/>
    <property type="project" value="InterPro"/>
</dbReference>
<evidence type="ECO:0000313" key="8">
    <source>
        <dbReference type="EMBL" id="KAK8913616.1"/>
    </source>
</evidence>
<evidence type="ECO:0000256" key="2">
    <source>
        <dbReference type="ARBA" id="ARBA00022695"/>
    </source>
</evidence>
<evidence type="ECO:0000256" key="1">
    <source>
        <dbReference type="ARBA" id="ARBA00022679"/>
    </source>
</evidence>
<evidence type="ECO:0000259" key="7">
    <source>
        <dbReference type="Pfam" id="PF17917"/>
    </source>
</evidence>
<evidence type="ECO:0000256" key="6">
    <source>
        <dbReference type="ARBA" id="ARBA00022918"/>
    </source>
</evidence>
<keyword evidence="2" id="KW-0548">Nucleotidyltransferase</keyword>